<dbReference type="PROSITE" id="PS50126">
    <property type="entry name" value="S1"/>
    <property type="match status" value="1"/>
</dbReference>
<dbReference type="Pfam" id="PF08206">
    <property type="entry name" value="OB_RNB"/>
    <property type="match status" value="1"/>
</dbReference>
<evidence type="ECO:0000313" key="12">
    <source>
        <dbReference type="Proteomes" id="UP000645257"/>
    </source>
</evidence>
<evidence type="ECO:0000256" key="8">
    <source>
        <dbReference type="HAMAP-Rule" id="MF_01895"/>
    </source>
</evidence>
<dbReference type="InterPro" id="IPR013223">
    <property type="entry name" value="RNase_B_OB_dom"/>
</dbReference>
<evidence type="ECO:0000256" key="7">
    <source>
        <dbReference type="ARBA" id="ARBA00022884"/>
    </source>
</evidence>
<feature type="compositionally biased region" description="Low complexity" evidence="9">
    <location>
        <begin position="792"/>
        <end position="805"/>
    </location>
</feature>
<accession>A0A918NZ20</accession>
<feature type="region of interest" description="Disordered" evidence="9">
    <location>
        <begin position="720"/>
        <end position="881"/>
    </location>
</feature>
<comment type="subcellular location">
    <subcellularLocation>
        <location evidence="2 8">Cytoplasm</location>
    </subcellularLocation>
</comment>
<evidence type="ECO:0000256" key="4">
    <source>
        <dbReference type="ARBA" id="ARBA00022722"/>
    </source>
</evidence>
<keyword evidence="4 8" id="KW-0540">Nuclease</keyword>
<evidence type="ECO:0000259" key="10">
    <source>
        <dbReference type="PROSITE" id="PS50126"/>
    </source>
</evidence>
<organism evidence="11 12">
    <name type="scientific">Paludibacterium paludis</name>
    <dbReference type="NCBI Taxonomy" id="1225769"/>
    <lineage>
        <taxon>Bacteria</taxon>
        <taxon>Pseudomonadati</taxon>
        <taxon>Pseudomonadota</taxon>
        <taxon>Betaproteobacteria</taxon>
        <taxon>Neisseriales</taxon>
        <taxon>Chromobacteriaceae</taxon>
        <taxon>Paludibacterium</taxon>
    </lineage>
</organism>
<dbReference type="GO" id="GO:0006402">
    <property type="term" value="P:mRNA catabolic process"/>
    <property type="evidence" value="ECO:0007669"/>
    <property type="project" value="TreeGrafter"/>
</dbReference>
<evidence type="ECO:0000256" key="9">
    <source>
        <dbReference type="SAM" id="MobiDB-lite"/>
    </source>
</evidence>
<evidence type="ECO:0000256" key="2">
    <source>
        <dbReference type="ARBA" id="ARBA00004496"/>
    </source>
</evidence>
<keyword evidence="7 8" id="KW-0694">RNA-binding</keyword>
<comment type="similarity">
    <text evidence="8">Belongs to the RNR ribonuclease family. RNase R subfamily.</text>
</comment>
<feature type="compositionally biased region" description="Basic and acidic residues" evidence="9">
    <location>
        <begin position="736"/>
        <end position="750"/>
    </location>
</feature>
<evidence type="ECO:0000256" key="3">
    <source>
        <dbReference type="ARBA" id="ARBA00022490"/>
    </source>
</evidence>
<dbReference type="AlphaFoldDB" id="A0A918NZ20"/>
<dbReference type="HAMAP" id="MF_01895">
    <property type="entry name" value="RNase_R"/>
    <property type="match status" value="1"/>
</dbReference>
<dbReference type="NCBIfam" id="TIGR00358">
    <property type="entry name" value="3_prime_RNase"/>
    <property type="match status" value="1"/>
</dbReference>
<keyword evidence="12" id="KW-1185">Reference proteome</keyword>
<evidence type="ECO:0000313" key="11">
    <source>
        <dbReference type="EMBL" id="GGY05510.1"/>
    </source>
</evidence>
<dbReference type="InterPro" id="IPR004476">
    <property type="entry name" value="RNase_II/RNase_R"/>
</dbReference>
<sequence>MAAKQNKAKKTPLRQQDPYLEREKLKYSNPLPSREFILSILAEQGVPLFAGELAQMLSIEAGEDTFFERRLRAMEREGQIIINRKGAVCVAGKLDLIKCTVQGHRDGYGFAVPAEEGRDDLFLPEREMRKVMHGDTVMVRHVGADKRGRAEGAVVEVLDRAVTQVVGRIYHERGVWLVVPEDRRISHDILIEQGGEGGAGHGQVVVAGIVTPPDSHRQAIGRVIEVLGNYADPGMEIEIALRKHELPYLFSAEAEAQAAATPRKVRKKDIKGRVDLREMPLVTIDGETARDFDDAVFAEPKGKGFRLVVAIADVSFYVTPDDALDREARERGTSVYFPRRVIPMLPEALSNGICSLNPDVERLCMVCDMTISAKGAVKSYEFYPAVMKSKARLTYEQVWGWLQHGSDHPVMPHLTVLHSLFRVLLAAREKRGAIEFESSETRMIFNKDGKIDRIVPVVRNDAHRLIEECMLAANVCAADFILKNKAKCLFRVHEGPTEEKLEHLRAYLRLVGLTLGGEDRPTTKDYAHLAEKIEGRPDAHVLQTMLLRSMQQAVYTPENNGHFGLAYEAYTHFTSPIRRYPDLLLHRAIKGVLDGQAYKPGKWAKLGEHCSMTERRADDASRDVESWLKTFYMRDKVGEVFTGRISAVTSFGVFVLLDEVYVEGLVHISELGRDYFHYRKDIQAIVGEKSGLRYQLGDGLTVRVVRADLEASKIDFQIVRPEEVTEPKPASAPARGKPDGKRHGQRRGKEGGMAAPSSQSAKDASAAASSVPEAPAVEAAPAPASRRRRSKPAGQAGVSAAADVPPVAPAAPTQKRRRSPGKPAPSAGEAVAPANPESGETGSPSSAGAAPEPRATAAKAPAESVAKPAAPASRRRTRRQG</sequence>
<dbReference type="Gene3D" id="2.40.50.140">
    <property type="entry name" value="Nucleic acid-binding proteins"/>
    <property type="match status" value="2"/>
</dbReference>
<feature type="domain" description="S1 motif" evidence="10">
    <location>
        <begin position="638"/>
        <end position="719"/>
    </location>
</feature>
<dbReference type="GO" id="GO:0008859">
    <property type="term" value="F:exoribonuclease II activity"/>
    <property type="evidence" value="ECO:0007669"/>
    <property type="project" value="UniProtKB-UniRule"/>
</dbReference>
<dbReference type="InterPro" id="IPR040476">
    <property type="entry name" value="CSD2"/>
</dbReference>
<dbReference type="GO" id="GO:0003723">
    <property type="term" value="F:RNA binding"/>
    <property type="evidence" value="ECO:0007669"/>
    <property type="project" value="UniProtKB-UniRule"/>
</dbReference>
<reference evidence="11" key="2">
    <citation type="submission" date="2020-09" db="EMBL/GenBank/DDBJ databases">
        <authorList>
            <person name="Sun Q."/>
            <person name="Kim S."/>
        </authorList>
    </citation>
    <scope>NUCLEOTIDE SEQUENCE</scope>
    <source>
        <strain evidence="11">KCTC 32182</strain>
    </source>
</reference>
<feature type="compositionally biased region" description="Low complexity" evidence="9">
    <location>
        <begin position="754"/>
        <end position="784"/>
    </location>
</feature>
<comment type="catalytic activity">
    <reaction evidence="1 8">
        <text>Exonucleolytic cleavage in the 3'- to 5'-direction to yield nucleoside 5'-phosphates.</text>
        <dbReference type="EC" id="3.1.13.1"/>
    </reaction>
</comment>
<dbReference type="PROSITE" id="PS01175">
    <property type="entry name" value="RIBONUCLEASE_II"/>
    <property type="match status" value="1"/>
</dbReference>
<dbReference type="Pfam" id="PF17876">
    <property type="entry name" value="CSD2"/>
    <property type="match status" value="1"/>
</dbReference>
<comment type="caution">
    <text evidence="11">The sequence shown here is derived from an EMBL/GenBank/DDBJ whole genome shotgun (WGS) entry which is preliminary data.</text>
</comment>
<dbReference type="InterPro" id="IPR011129">
    <property type="entry name" value="CSD"/>
</dbReference>
<keyword evidence="5 8" id="KW-0378">Hydrolase</keyword>
<evidence type="ECO:0000256" key="1">
    <source>
        <dbReference type="ARBA" id="ARBA00001849"/>
    </source>
</evidence>
<dbReference type="EMBL" id="BMYX01000001">
    <property type="protein sequence ID" value="GGY05510.1"/>
    <property type="molecule type" value="Genomic_DNA"/>
</dbReference>
<reference evidence="11" key="1">
    <citation type="journal article" date="2014" name="Int. J. Syst. Evol. Microbiol.">
        <title>Complete genome sequence of Corynebacterium casei LMG S-19264T (=DSM 44701T), isolated from a smear-ripened cheese.</title>
        <authorList>
            <consortium name="US DOE Joint Genome Institute (JGI-PGF)"/>
            <person name="Walter F."/>
            <person name="Albersmeier A."/>
            <person name="Kalinowski J."/>
            <person name="Ruckert C."/>
        </authorList>
    </citation>
    <scope>NUCLEOTIDE SEQUENCE</scope>
    <source>
        <strain evidence="11">KCTC 32182</strain>
    </source>
</reference>
<evidence type="ECO:0000256" key="5">
    <source>
        <dbReference type="ARBA" id="ARBA00022801"/>
    </source>
</evidence>
<dbReference type="Pfam" id="PF00575">
    <property type="entry name" value="S1"/>
    <property type="match status" value="1"/>
</dbReference>
<dbReference type="InterPro" id="IPR011805">
    <property type="entry name" value="RNase_R"/>
</dbReference>
<proteinExistence type="inferred from homology"/>
<dbReference type="InterPro" id="IPR012340">
    <property type="entry name" value="NA-bd_OB-fold"/>
</dbReference>
<dbReference type="InterPro" id="IPR050180">
    <property type="entry name" value="RNR_Ribonuclease"/>
</dbReference>
<dbReference type="CDD" id="cd04471">
    <property type="entry name" value="S1_RNase_R"/>
    <property type="match status" value="1"/>
</dbReference>
<name>A0A918NZ20_9NEIS</name>
<dbReference type="Pfam" id="PF00773">
    <property type="entry name" value="RNB"/>
    <property type="match status" value="1"/>
</dbReference>
<dbReference type="InterPro" id="IPR022966">
    <property type="entry name" value="RNase_II/R_CS"/>
</dbReference>
<gene>
    <name evidence="8 11" type="primary">rnr</name>
    <name evidence="11" type="ORF">GCM10011289_05250</name>
</gene>
<comment type="function">
    <text evidence="8">3'-5' exoribonuclease that releases 5'-nucleoside monophosphates and is involved in maturation of structured RNAs.</text>
</comment>
<dbReference type="SUPFAM" id="SSF50249">
    <property type="entry name" value="Nucleic acid-binding proteins"/>
    <property type="match status" value="4"/>
</dbReference>
<dbReference type="InterPro" id="IPR001900">
    <property type="entry name" value="RNase_II/R"/>
</dbReference>
<dbReference type="RefSeq" id="WP_373298284.1">
    <property type="nucleotide sequence ID" value="NZ_BMYX01000001.1"/>
</dbReference>
<dbReference type="GO" id="GO:0005829">
    <property type="term" value="C:cytosol"/>
    <property type="evidence" value="ECO:0007669"/>
    <property type="project" value="UniProtKB-ARBA"/>
</dbReference>
<dbReference type="SMART" id="SM00955">
    <property type="entry name" value="RNB"/>
    <property type="match status" value="1"/>
</dbReference>
<dbReference type="EC" id="3.1.13.1" evidence="8"/>
<dbReference type="PANTHER" id="PTHR23355">
    <property type="entry name" value="RIBONUCLEASE"/>
    <property type="match status" value="1"/>
</dbReference>
<dbReference type="Proteomes" id="UP000645257">
    <property type="component" value="Unassembled WGS sequence"/>
</dbReference>
<feature type="compositionally biased region" description="Low complexity" evidence="9">
    <location>
        <begin position="847"/>
        <end position="862"/>
    </location>
</feature>
<evidence type="ECO:0000256" key="6">
    <source>
        <dbReference type="ARBA" id="ARBA00022839"/>
    </source>
</evidence>
<dbReference type="SMART" id="SM00357">
    <property type="entry name" value="CSP"/>
    <property type="match status" value="1"/>
</dbReference>
<dbReference type="InterPro" id="IPR003029">
    <property type="entry name" value="S1_domain"/>
</dbReference>
<protein>
    <recommendedName>
        <fullName evidence="8">Ribonuclease R</fullName>
        <shortName evidence="8">RNase R</shortName>
        <ecNumber evidence="8">3.1.13.1</ecNumber>
    </recommendedName>
</protein>
<keyword evidence="6 8" id="KW-0269">Exonuclease</keyword>
<dbReference type="SMART" id="SM00316">
    <property type="entry name" value="S1"/>
    <property type="match status" value="1"/>
</dbReference>
<keyword evidence="3 8" id="KW-0963">Cytoplasm</keyword>
<dbReference type="PANTHER" id="PTHR23355:SF9">
    <property type="entry name" value="DIS3-LIKE EXONUCLEASE 2"/>
    <property type="match status" value="1"/>
</dbReference>
<dbReference type="NCBIfam" id="TIGR02063">
    <property type="entry name" value="RNase_R"/>
    <property type="match status" value="1"/>
</dbReference>